<keyword evidence="7" id="KW-0539">Nucleus</keyword>
<feature type="domain" description="SDE2-like" evidence="11">
    <location>
        <begin position="54"/>
        <end position="152"/>
    </location>
</feature>
<dbReference type="OMA" id="SEYYCTQ"/>
<evidence type="ECO:0000256" key="6">
    <source>
        <dbReference type="ARBA" id="ARBA00023187"/>
    </source>
</evidence>
<keyword evidence="4" id="KW-0963">Cytoplasm</keyword>
<keyword evidence="9" id="KW-0175">Coiled coil</keyword>
<dbReference type="Proteomes" id="UP000887565">
    <property type="component" value="Unplaced"/>
</dbReference>
<sequence length="235" mass="27274">MSSVNFDTEILKRLPPDSFYLLKNGKIYYDVDDPELKSTRDSFKNVHVCFRVLGGKGGFGSLLRSFGSQFYKSTNQDMCRDLSGRRLKDVKDEEKLQKYIEGMEKRNQEKDRKLEEKYQKLKNSLEYRAEKFCDEEFLNKKQKIVDETEDAVLAGIKASKKDDHKLNENEPCSSKLLEKNEEVTEKRAKKRKADDGPESRTEKLAKKQKPKGAVWLGVDYDSDESSTSESEKDKR</sequence>
<dbReference type="GO" id="GO:0005737">
    <property type="term" value="C:cytoplasm"/>
    <property type="evidence" value="ECO:0007669"/>
    <property type="project" value="UniProtKB-SubCell"/>
</dbReference>
<keyword evidence="12" id="KW-1185">Reference proteome</keyword>
<dbReference type="WBParaSite" id="nRc.2.0.1.t40618-RA">
    <property type="protein sequence ID" value="nRc.2.0.1.t40618-RA"/>
    <property type="gene ID" value="nRc.2.0.1.g40618"/>
</dbReference>
<evidence type="ECO:0000256" key="1">
    <source>
        <dbReference type="ARBA" id="ARBA00004123"/>
    </source>
</evidence>
<evidence type="ECO:0000256" key="9">
    <source>
        <dbReference type="SAM" id="Coils"/>
    </source>
</evidence>
<feature type="region of interest" description="Disordered" evidence="10">
    <location>
        <begin position="161"/>
        <end position="235"/>
    </location>
</feature>
<dbReference type="GO" id="GO:0008380">
    <property type="term" value="P:RNA splicing"/>
    <property type="evidence" value="ECO:0007669"/>
    <property type="project" value="UniProtKB-KW"/>
</dbReference>
<reference evidence="13" key="1">
    <citation type="submission" date="2022-11" db="UniProtKB">
        <authorList>
            <consortium name="WormBaseParasite"/>
        </authorList>
    </citation>
    <scope>IDENTIFICATION</scope>
</reference>
<evidence type="ECO:0000256" key="3">
    <source>
        <dbReference type="ARBA" id="ARBA00008726"/>
    </source>
</evidence>
<dbReference type="GO" id="GO:0006397">
    <property type="term" value="P:mRNA processing"/>
    <property type="evidence" value="ECO:0007669"/>
    <property type="project" value="UniProtKB-KW"/>
</dbReference>
<evidence type="ECO:0000256" key="5">
    <source>
        <dbReference type="ARBA" id="ARBA00022664"/>
    </source>
</evidence>
<dbReference type="AlphaFoldDB" id="A0A915KSJ8"/>
<evidence type="ECO:0000256" key="8">
    <source>
        <dbReference type="ARBA" id="ARBA00023306"/>
    </source>
</evidence>
<comment type="similarity">
    <text evidence="3">Belongs to the SDE2 family.</text>
</comment>
<evidence type="ECO:0000256" key="7">
    <source>
        <dbReference type="ARBA" id="ARBA00023242"/>
    </source>
</evidence>
<dbReference type="GO" id="GO:0005634">
    <property type="term" value="C:nucleus"/>
    <property type="evidence" value="ECO:0007669"/>
    <property type="project" value="UniProtKB-SubCell"/>
</dbReference>
<evidence type="ECO:0000256" key="10">
    <source>
        <dbReference type="SAM" id="MobiDB-lite"/>
    </source>
</evidence>
<evidence type="ECO:0000259" key="11">
    <source>
        <dbReference type="Pfam" id="PF22782"/>
    </source>
</evidence>
<keyword evidence="6" id="KW-0508">mRNA splicing</keyword>
<feature type="compositionally biased region" description="Basic and acidic residues" evidence="10">
    <location>
        <begin position="176"/>
        <end position="205"/>
    </location>
</feature>
<dbReference type="InterPro" id="IPR053822">
    <property type="entry name" value="SDE2-like_dom"/>
</dbReference>
<evidence type="ECO:0000313" key="13">
    <source>
        <dbReference type="WBParaSite" id="nRc.2.0.1.t40618-RA"/>
    </source>
</evidence>
<evidence type="ECO:0000313" key="12">
    <source>
        <dbReference type="Proteomes" id="UP000887565"/>
    </source>
</evidence>
<dbReference type="InterPro" id="IPR051421">
    <property type="entry name" value="RNA_Proc_DNA_Dmg_Regulator"/>
</dbReference>
<evidence type="ECO:0000256" key="2">
    <source>
        <dbReference type="ARBA" id="ARBA00004496"/>
    </source>
</evidence>
<keyword evidence="5" id="KW-0507">mRNA processing</keyword>
<proteinExistence type="inferred from homology"/>
<name>A0A915KSJ8_ROMCU</name>
<feature type="coiled-coil region" evidence="9">
    <location>
        <begin position="93"/>
        <end position="124"/>
    </location>
</feature>
<dbReference type="PANTHER" id="PTHR12786:SF1">
    <property type="entry name" value="SPLICING REGULATOR SDE2"/>
    <property type="match status" value="1"/>
</dbReference>
<comment type="subcellular location">
    <subcellularLocation>
        <location evidence="2">Cytoplasm</location>
    </subcellularLocation>
    <subcellularLocation>
        <location evidence="1">Nucleus</location>
    </subcellularLocation>
</comment>
<protein>
    <submittedName>
        <fullName evidence="13">Sde2 N-terminal ubiquitin domain-containing protein</fullName>
    </submittedName>
</protein>
<dbReference type="PANTHER" id="PTHR12786">
    <property type="entry name" value="SPLICING FACTOR SF3A-RELATED"/>
    <property type="match status" value="1"/>
</dbReference>
<organism evidence="12 13">
    <name type="scientific">Romanomermis culicivorax</name>
    <name type="common">Nematode worm</name>
    <dbReference type="NCBI Taxonomy" id="13658"/>
    <lineage>
        <taxon>Eukaryota</taxon>
        <taxon>Metazoa</taxon>
        <taxon>Ecdysozoa</taxon>
        <taxon>Nematoda</taxon>
        <taxon>Enoplea</taxon>
        <taxon>Dorylaimia</taxon>
        <taxon>Mermithida</taxon>
        <taxon>Mermithoidea</taxon>
        <taxon>Mermithidae</taxon>
        <taxon>Romanomermis</taxon>
    </lineage>
</organism>
<dbReference type="Pfam" id="PF22782">
    <property type="entry name" value="SDE2"/>
    <property type="match status" value="1"/>
</dbReference>
<keyword evidence="8" id="KW-0131">Cell cycle</keyword>
<accession>A0A915KSJ8</accession>
<evidence type="ECO:0000256" key="4">
    <source>
        <dbReference type="ARBA" id="ARBA00022490"/>
    </source>
</evidence>